<feature type="transmembrane region" description="Helical" evidence="2">
    <location>
        <begin position="20"/>
        <end position="37"/>
    </location>
</feature>
<proteinExistence type="predicted"/>
<dbReference type="Pfam" id="PF25954">
    <property type="entry name" value="Beta-barrel_RND_2"/>
    <property type="match status" value="1"/>
</dbReference>
<dbReference type="AlphaFoldDB" id="A0A1L3JEG3"/>
<gene>
    <name evidence="5" type="ORF">LPB140_03100</name>
</gene>
<accession>A0A1L3JEG3</accession>
<dbReference type="KEGG" id="sphl:LPB140_03100"/>
<evidence type="ECO:0000256" key="1">
    <source>
        <dbReference type="SAM" id="Coils"/>
    </source>
</evidence>
<keyword evidence="2" id="KW-0812">Transmembrane</keyword>
<evidence type="ECO:0000313" key="5">
    <source>
        <dbReference type="EMBL" id="APG63522.1"/>
    </source>
</evidence>
<dbReference type="InterPro" id="IPR058625">
    <property type="entry name" value="MdtA-like_BSH"/>
</dbReference>
<dbReference type="Pfam" id="PF25917">
    <property type="entry name" value="BSH_RND"/>
    <property type="match status" value="1"/>
</dbReference>
<dbReference type="InterPro" id="IPR050739">
    <property type="entry name" value="MFP"/>
</dbReference>
<dbReference type="PANTHER" id="PTHR30386:SF24">
    <property type="entry name" value="MULTIDRUG RESISTANCE EFFLUX PUMP"/>
    <property type="match status" value="1"/>
</dbReference>
<dbReference type="STRING" id="1913578.LPB140_03100"/>
<name>A0A1L3JEG3_9SPHN</name>
<reference evidence="5 6" key="1">
    <citation type="submission" date="2016-11" db="EMBL/GenBank/DDBJ databases">
        <title>Sphingorhabdus sp. LPB0140, isolated from marine environment.</title>
        <authorList>
            <person name="Kim E."/>
            <person name="Yi H."/>
        </authorList>
    </citation>
    <scope>NUCLEOTIDE SEQUENCE [LARGE SCALE GENOMIC DNA]</scope>
    <source>
        <strain evidence="5 6">LPB0140</strain>
    </source>
</reference>
<dbReference type="EMBL" id="CP018154">
    <property type="protein sequence ID" value="APG63522.1"/>
    <property type="molecule type" value="Genomic_DNA"/>
</dbReference>
<dbReference type="Proteomes" id="UP000242561">
    <property type="component" value="Chromosome"/>
</dbReference>
<sequence length="370" mass="39963">MPNDDQQQDDKPTRPWLRPILIILAILAVGFGAYEYWQYRVFGQYQQSTNDAVISADDVAISSKLAGFIEFVKISENASVEEGALLLQIRASDYASQVDAADSQILLARANGAVTQSNIAEAQAAVAAATSELAKTQARMRYIDQQIARYRPLVNAGAEPSTKLDELNNERAQTSADLGAKQAAIAQAQQRISSLRAQTGATKAQVRAAEVEKQRANINMADTRLSAPIAGRIGSLEARAGQYVSPGQRLMTIVPTQNIYVTANFKETQIGMMRIGQPVTIKVDAISGVEFRGTVETISPGTGANFSLIPPQNATGNFTKIVQRVPVRIKLEAGPESRQLLLPGLSLEVSVDTRSARAEIEAIKRKQAGK</sequence>
<dbReference type="SUPFAM" id="SSF111369">
    <property type="entry name" value="HlyD-like secretion proteins"/>
    <property type="match status" value="2"/>
</dbReference>
<evidence type="ECO:0000313" key="6">
    <source>
        <dbReference type="Proteomes" id="UP000242561"/>
    </source>
</evidence>
<feature type="coiled-coil region" evidence="1">
    <location>
        <begin position="164"/>
        <end position="198"/>
    </location>
</feature>
<dbReference type="InterPro" id="IPR058792">
    <property type="entry name" value="Beta-barrel_RND_2"/>
</dbReference>
<evidence type="ECO:0000259" key="3">
    <source>
        <dbReference type="Pfam" id="PF25917"/>
    </source>
</evidence>
<evidence type="ECO:0000256" key="2">
    <source>
        <dbReference type="SAM" id="Phobius"/>
    </source>
</evidence>
<feature type="domain" description="Multidrug resistance protein MdtA-like barrel-sandwich hybrid" evidence="3">
    <location>
        <begin position="59"/>
        <end position="254"/>
    </location>
</feature>
<dbReference type="GO" id="GO:0055085">
    <property type="term" value="P:transmembrane transport"/>
    <property type="evidence" value="ECO:0007669"/>
    <property type="project" value="InterPro"/>
</dbReference>
<keyword evidence="2" id="KW-1133">Transmembrane helix</keyword>
<protein>
    <submittedName>
        <fullName evidence="5">Multidrug ABC transporter permease</fullName>
    </submittedName>
</protein>
<dbReference type="Gene3D" id="2.40.30.170">
    <property type="match status" value="1"/>
</dbReference>
<keyword evidence="2" id="KW-0472">Membrane</keyword>
<feature type="domain" description="CusB-like beta-barrel" evidence="4">
    <location>
        <begin position="259"/>
        <end position="302"/>
    </location>
</feature>
<evidence type="ECO:0000259" key="4">
    <source>
        <dbReference type="Pfam" id="PF25954"/>
    </source>
</evidence>
<dbReference type="Gene3D" id="2.40.50.100">
    <property type="match status" value="1"/>
</dbReference>
<keyword evidence="1" id="KW-0175">Coiled coil</keyword>
<dbReference type="Gene3D" id="1.10.287.470">
    <property type="entry name" value="Helix hairpin bin"/>
    <property type="match status" value="2"/>
</dbReference>
<organism evidence="5 6">
    <name type="scientific">Sphingorhabdus lutea</name>
    <dbReference type="NCBI Taxonomy" id="1913578"/>
    <lineage>
        <taxon>Bacteria</taxon>
        <taxon>Pseudomonadati</taxon>
        <taxon>Pseudomonadota</taxon>
        <taxon>Alphaproteobacteria</taxon>
        <taxon>Sphingomonadales</taxon>
        <taxon>Sphingomonadaceae</taxon>
        <taxon>Sphingorhabdus</taxon>
    </lineage>
</organism>
<keyword evidence="6" id="KW-1185">Reference proteome</keyword>
<dbReference type="PANTHER" id="PTHR30386">
    <property type="entry name" value="MEMBRANE FUSION SUBUNIT OF EMRAB-TOLC MULTIDRUG EFFLUX PUMP"/>
    <property type="match status" value="1"/>
</dbReference>